<protein>
    <submittedName>
        <fullName evidence="1">Uncharacterized protein</fullName>
    </submittedName>
</protein>
<evidence type="ECO:0000313" key="1">
    <source>
        <dbReference type="EMBL" id="MDP9891926.1"/>
    </source>
</evidence>
<organism evidence="1 2">
    <name type="scientific">Variovorax boronicumulans</name>
    <dbReference type="NCBI Taxonomy" id="436515"/>
    <lineage>
        <taxon>Bacteria</taxon>
        <taxon>Pseudomonadati</taxon>
        <taxon>Pseudomonadota</taxon>
        <taxon>Betaproteobacteria</taxon>
        <taxon>Burkholderiales</taxon>
        <taxon>Comamonadaceae</taxon>
        <taxon>Variovorax</taxon>
    </lineage>
</organism>
<dbReference type="EMBL" id="JAUSRD010000002">
    <property type="protein sequence ID" value="MDP9891926.1"/>
    <property type="molecule type" value="Genomic_DNA"/>
</dbReference>
<dbReference type="RefSeq" id="WP_307684038.1">
    <property type="nucleotide sequence ID" value="NZ_JAUSRD010000002.1"/>
</dbReference>
<dbReference type="Proteomes" id="UP001242045">
    <property type="component" value="Unassembled WGS sequence"/>
</dbReference>
<proteinExistence type="predicted"/>
<sequence length="199" mass="22225">MPKISLTSLADIASVVGTQKVTKVRAIKKRGPYSPAVDFYKALREALVTAHDNGWSKVNLLEIPHAQTDPKKVASYLSAINGYNKWWGQKTLQSFDAPRSTYSKHGIDVLVTPETGIEAGTTQYVLKFYLNNEPLDTFKANLITALMEMTLRDQCQATEVMAVLDVRRGKLFTMRSQLKTLKTVIDAELAYVADLWDAL</sequence>
<evidence type="ECO:0000313" key="2">
    <source>
        <dbReference type="Proteomes" id="UP001242045"/>
    </source>
</evidence>
<comment type="caution">
    <text evidence="1">The sequence shown here is derived from an EMBL/GenBank/DDBJ whole genome shotgun (WGS) entry which is preliminary data.</text>
</comment>
<dbReference type="AlphaFoldDB" id="A0AAW8CWC3"/>
<gene>
    <name evidence="1" type="ORF">J2W31_001029</name>
</gene>
<accession>A0AAW8CWC3</accession>
<name>A0AAW8CWC3_9BURK</name>
<reference evidence="1" key="1">
    <citation type="submission" date="2023-07" db="EMBL/GenBank/DDBJ databases">
        <title>Sorghum-associated microbial communities from plants grown in Nebraska, USA.</title>
        <authorList>
            <person name="Schachtman D."/>
        </authorList>
    </citation>
    <scope>NUCLEOTIDE SEQUENCE</scope>
    <source>
        <strain evidence="1">DS3754</strain>
    </source>
</reference>